<dbReference type="HAMAP" id="MF_01569">
    <property type="entry name" value="Pro_tRNA_synth_type1"/>
    <property type="match status" value="1"/>
</dbReference>
<dbReference type="KEGG" id="cthi:THC_1099"/>
<dbReference type="GO" id="GO:0002161">
    <property type="term" value="F:aminoacyl-tRNA deacylase activity"/>
    <property type="evidence" value="ECO:0007669"/>
    <property type="project" value="InterPro"/>
</dbReference>
<dbReference type="CDD" id="cd04334">
    <property type="entry name" value="ProRS-INS"/>
    <property type="match status" value="1"/>
</dbReference>
<evidence type="ECO:0000256" key="3">
    <source>
        <dbReference type="ARBA" id="ARBA00022490"/>
    </source>
</evidence>
<dbReference type="CDD" id="cd00779">
    <property type="entry name" value="ProRS_core_prok"/>
    <property type="match status" value="1"/>
</dbReference>
<name>A0A0U4N2H6_9BACT</name>
<comment type="subcellular location">
    <subcellularLocation>
        <location evidence="1 12">Cytoplasm</location>
    </subcellularLocation>
</comment>
<dbReference type="EC" id="6.1.1.15" evidence="12"/>
<reference evidence="14 15" key="1">
    <citation type="journal article" date="2016" name="Int. J. Syst. Evol. Microbiol.">
        <title>Caldimicrobium thiodismutans sp. nov., a sulfur-disproportionating bacterium isolated from a hot spring, and emended description of the genus Caldimicrobium.</title>
        <authorList>
            <person name="Kojima H."/>
            <person name="Umezawa K."/>
            <person name="Fukui M."/>
        </authorList>
    </citation>
    <scope>NUCLEOTIDE SEQUENCE [LARGE SCALE GENOMIC DNA]</scope>
    <source>
        <strain evidence="14 15">TF1</strain>
    </source>
</reference>
<evidence type="ECO:0000256" key="6">
    <source>
        <dbReference type="ARBA" id="ARBA00022840"/>
    </source>
</evidence>
<comment type="subunit">
    <text evidence="2 12">Homodimer.</text>
</comment>
<dbReference type="SUPFAM" id="SSF55681">
    <property type="entry name" value="Class II aaRS and biotin synthetases"/>
    <property type="match status" value="1"/>
</dbReference>
<dbReference type="InterPro" id="IPR004154">
    <property type="entry name" value="Anticodon-bd"/>
</dbReference>
<dbReference type="NCBIfam" id="NF006625">
    <property type="entry name" value="PRK09194.1"/>
    <property type="match status" value="1"/>
</dbReference>
<accession>A0A0U4N2H6</accession>
<proteinExistence type="inferred from homology"/>
<keyword evidence="4 12" id="KW-0436">Ligase</keyword>
<dbReference type="SUPFAM" id="SSF52954">
    <property type="entry name" value="Class II aaRS ABD-related"/>
    <property type="match status" value="1"/>
</dbReference>
<comment type="similarity">
    <text evidence="11 12">Belongs to the class-II aminoacyl-tRNA synthetase family. ProS type 1 subfamily.</text>
</comment>
<evidence type="ECO:0000256" key="12">
    <source>
        <dbReference type="HAMAP-Rule" id="MF_01569"/>
    </source>
</evidence>
<evidence type="ECO:0000256" key="8">
    <source>
        <dbReference type="ARBA" id="ARBA00023146"/>
    </source>
</evidence>
<dbReference type="Gene3D" id="3.40.50.800">
    <property type="entry name" value="Anticodon-binding domain"/>
    <property type="match status" value="1"/>
</dbReference>
<evidence type="ECO:0000256" key="7">
    <source>
        <dbReference type="ARBA" id="ARBA00022917"/>
    </source>
</evidence>
<dbReference type="Gene3D" id="3.90.960.10">
    <property type="entry name" value="YbaK/aminoacyl-tRNA synthetase-associated domain"/>
    <property type="match status" value="1"/>
</dbReference>
<keyword evidence="3 12" id="KW-0963">Cytoplasm</keyword>
<protein>
    <recommendedName>
        <fullName evidence="12">Proline--tRNA ligase</fullName>
        <ecNumber evidence="12">6.1.1.15</ecNumber>
    </recommendedName>
    <alternativeName>
        <fullName evidence="12">Prolyl-tRNA synthetase</fullName>
        <shortName evidence="12">ProRS</shortName>
    </alternativeName>
</protein>
<dbReference type="CDD" id="cd00861">
    <property type="entry name" value="ProRS_anticodon_short"/>
    <property type="match status" value="1"/>
</dbReference>
<evidence type="ECO:0000313" key="15">
    <source>
        <dbReference type="Proteomes" id="UP000068196"/>
    </source>
</evidence>
<dbReference type="Proteomes" id="UP000068196">
    <property type="component" value="Chromosome"/>
</dbReference>
<dbReference type="Gene3D" id="3.30.930.10">
    <property type="entry name" value="Bira Bifunctional Protein, Domain 2"/>
    <property type="match status" value="2"/>
</dbReference>
<dbReference type="AlphaFoldDB" id="A0A0U4N2H6"/>
<dbReference type="PATRIC" id="fig|1653476.3.peg.1148"/>
<evidence type="ECO:0000256" key="10">
    <source>
        <dbReference type="ARBA" id="ARBA00053664"/>
    </source>
</evidence>
<dbReference type="FunFam" id="3.30.930.10:FF:000065">
    <property type="entry name" value="Proline--tRNA ligase"/>
    <property type="match status" value="1"/>
</dbReference>
<dbReference type="InterPro" id="IPR036754">
    <property type="entry name" value="YbaK/aa-tRNA-synt-asso_dom_sf"/>
</dbReference>
<dbReference type="InterPro" id="IPR023717">
    <property type="entry name" value="Pro-tRNA-Synthase_IIa_type1"/>
</dbReference>
<dbReference type="PANTHER" id="PTHR42753:SF2">
    <property type="entry name" value="PROLINE--TRNA LIGASE"/>
    <property type="match status" value="1"/>
</dbReference>
<dbReference type="Pfam" id="PF04073">
    <property type="entry name" value="tRNA_edit"/>
    <property type="match status" value="1"/>
</dbReference>
<organism evidence="14 15">
    <name type="scientific">Caldimicrobium thiodismutans</name>
    <dbReference type="NCBI Taxonomy" id="1653476"/>
    <lineage>
        <taxon>Bacteria</taxon>
        <taxon>Pseudomonadati</taxon>
        <taxon>Thermodesulfobacteriota</taxon>
        <taxon>Thermodesulfobacteria</taxon>
        <taxon>Thermodesulfobacteriales</taxon>
        <taxon>Thermodesulfobacteriaceae</taxon>
        <taxon>Caldimicrobium</taxon>
    </lineage>
</organism>
<keyword evidence="6 12" id="KW-0067">ATP-binding</keyword>
<dbReference type="PROSITE" id="PS50862">
    <property type="entry name" value="AA_TRNA_LIGASE_II"/>
    <property type="match status" value="1"/>
</dbReference>
<keyword evidence="8 12" id="KW-0030">Aminoacyl-tRNA synthetase</keyword>
<dbReference type="InterPro" id="IPR006195">
    <property type="entry name" value="aa-tRNA-synth_II"/>
</dbReference>
<dbReference type="InterPro" id="IPR033730">
    <property type="entry name" value="ProRS_core_prok"/>
</dbReference>
<comment type="function">
    <text evidence="10 12">Catalyzes the attachment of proline to tRNA(Pro) in a two-step reaction: proline is first activated by ATP to form Pro-AMP and then transferred to the acceptor end of tRNA(Pro). As ProRS can inadvertently accommodate and process non-cognate amino acids such as alanine and cysteine, to avoid such errors it has two additional distinct editing activities against alanine. One activity is designated as 'pretransfer' editing and involves the tRNA(Pro)-independent hydrolysis of activated Ala-AMP. The other activity is designated 'posttransfer' editing and involves deacylation of mischarged Ala-tRNA(Pro). The misacylated Cys-tRNA(Pro) is not edited by ProRS.</text>
</comment>
<dbReference type="Pfam" id="PF03129">
    <property type="entry name" value="HGTP_anticodon"/>
    <property type="match status" value="1"/>
</dbReference>
<dbReference type="SUPFAM" id="SSF55826">
    <property type="entry name" value="YbaK/ProRS associated domain"/>
    <property type="match status" value="1"/>
</dbReference>
<keyword evidence="7 12" id="KW-0648">Protein biosynthesis</keyword>
<reference evidence="15" key="2">
    <citation type="journal article" date="2016" name="Int. J. Syst. Evol. Microbiol.">
        <title>Caldimicrobium thiodismutans sp. nov., a sulfur-disproportionating bacterium isolated from a hot spring.</title>
        <authorList>
            <person name="Kojima H."/>
            <person name="Umezawa K."/>
            <person name="Fukui M."/>
        </authorList>
    </citation>
    <scope>NUCLEOTIDE SEQUENCE [LARGE SCALE GENOMIC DNA]</scope>
    <source>
        <strain evidence="15">TF1</strain>
    </source>
</reference>
<dbReference type="InterPro" id="IPR050062">
    <property type="entry name" value="Pro-tRNA_synthetase"/>
</dbReference>
<dbReference type="PANTHER" id="PTHR42753">
    <property type="entry name" value="MITOCHONDRIAL RIBOSOME PROTEIN L39/PROLYL-TRNA LIGASE FAMILY MEMBER"/>
    <property type="match status" value="1"/>
</dbReference>
<evidence type="ECO:0000256" key="9">
    <source>
        <dbReference type="ARBA" id="ARBA00047671"/>
    </source>
</evidence>
<gene>
    <name evidence="12" type="primary">proS</name>
    <name evidence="14" type="ORF">THC_1099</name>
</gene>
<evidence type="ECO:0000256" key="11">
    <source>
        <dbReference type="ARBA" id="ARBA00060755"/>
    </source>
</evidence>
<dbReference type="EMBL" id="AP014945">
    <property type="protein sequence ID" value="BAU23478.1"/>
    <property type="molecule type" value="Genomic_DNA"/>
</dbReference>
<dbReference type="InterPro" id="IPR002314">
    <property type="entry name" value="aa-tRNA-synt_IIb"/>
</dbReference>
<dbReference type="InterPro" id="IPR045864">
    <property type="entry name" value="aa-tRNA-synth_II/BPL/LPL"/>
</dbReference>
<evidence type="ECO:0000256" key="1">
    <source>
        <dbReference type="ARBA" id="ARBA00004496"/>
    </source>
</evidence>
<keyword evidence="15" id="KW-1185">Reference proteome</keyword>
<dbReference type="PRINTS" id="PR01046">
    <property type="entry name" value="TRNASYNTHPRO"/>
</dbReference>
<evidence type="ECO:0000313" key="14">
    <source>
        <dbReference type="EMBL" id="BAU23478.1"/>
    </source>
</evidence>
<dbReference type="GO" id="GO:0005524">
    <property type="term" value="F:ATP binding"/>
    <property type="evidence" value="ECO:0007669"/>
    <property type="project" value="UniProtKB-UniRule"/>
</dbReference>
<dbReference type="GO" id="GO:0005829">
    <property type="term" value="C:cytosol"/>
    <property type="evidence" value="ECO:0007669"/>
    <property type="project" value="TreeGrafter"/>
</dbReference>
<evidence type="ECO:0000256" key="5">
    <source>
        <dbReference type="ARBA" id="ARBA00022741"/>
    </source>
</evidence>
<dbReference type="InterPro" id="IPR007214">
    <property type="entry name" value="YbaK/aa-tRNA-synth-assoc-dom"/>
</dbReference>
<dbReference type="InterPro" id="IPR044140">
    <property type="entry name" value="ProRS_anticodon_short"/>
</dbReference>
<dbReference type="InterPro" id="IPR004500">
    <property type="entry name" value="Pro-tRNA-synth_IIa_bac-type"/>
</dbReference>
<comment type="catalytic activity">
    <reaction evidence="9 12">
        <text>tRNA(Pro) + L-proline + ATP = L-prolyl-tRNA(Pro) + AMP + diphosphate</text>
        <dbReference type="Rhea" id="RHEA:14305"/>
        <dbReference type="Rhea" id="RHEA-COMP:9700"/>
        <dbReference type="Rhea" id="RHEA-COMP:9702"/>
        <dbReference type="ChEBI" id="CHEBI:30616"/>
        <dbReference type="ChEBI" id="CHEBI:33019"/>
        <dbReference type="ChEBI" id="CHEBI:60039"/>
        <dbReference type="ChEBI" id="CHEBI:78442"/>
        <dbReference type="ChEBI" id="CHEBI:78532"/>
        <dbReference type="ChEBI" id="CHEBI:456215"/>
        <dbReference type="EC" id="6.1.1.15"/>
    </reaction>
</comment>
<dbReference type="Pfam" id="PF00587">
    <property type="entry name" value="tRNA-synt_2b"/>
    <property type="match status" value="1"/>
</dbReference>
<dbReference type="NCBIfam" id="TIGR00409">
    <property type="entry name" value="proS_fam_II"/>
    <property type="match status" value="1"/>
</dbReference>
<dbReference type="GO" id="GO:0006433">
    <property type="term" value="P:prolyl-tRNA aminoacylation"/>
    <property type="evidence" value="ECO:0007669"/>
    <property type="project" value="UniProtKB-UniRule"/>
</dbReference>
<comment type="domain">
    <text evidence="12">Consists of three domains: the N-terminal catalytic domain, the editing domain and the C-terminal anticodon-binding domain.</text>
</comment>
<sequence length="569" mass="64847">MRMTRYFLPTLREDQASAEIISHKLLLRGGFIRKVASGIYNFLPIGFRALKKIENIVRAEMDRAGALEILMPMVQPAELWMETGRWQAYGKELLRFKDRKEHDFCLGPTHEEVITDLVRKEVRSYRDLPLILYQIAPKFRDEIRPRFGLMRAREFIMKDAYSFDADEEGLEKSYQLMYETYERIFKNCGLKFRAVEAHTGAIGGDVSHEFMVLAETGEDTLAICSACGYASNVELTPAILGEKYQGEPKKPLEKVYTPGVRSAKDVADYLGLPVSKITKTLIYIVEEKEPVAVVLRGDHEVNEVKLEKILSFRAFRMAREDEILKLIGAHPGFLGPKGLKMKVIADKALEGYPNFVIGANEDEYHYLNANLGETFVPDLIADVRKACPGDLCPRCGAPLDFTKGIEVGHIFKLGTKYSSVMKATFLDKDGKEKPFIMGCYGIGVSRVLSATVEQNHDENGIIFPWQIAPFHIALISLDKTLKEEAEKIYHKLQSHYEVLFDDRDERPGVKFKDMDLVGIPLQVILGKSYKEKGEIEIKIRKNGKRAYTKLDQLEETIEKIKEELLFERI</sequence>
<dbReference type="FunFam" id="3.30.930.10:FF:000066">
    <property type="entry name" value="Proline--tRNA ligase"/>
    <property type="match status" value="1"/>
</dbReference>
<evidence type="ECO:0000256" key="4">
    <source>
        <dbReference type="ARBA" id="ARBA00022598"/>
    </source>
</evidence>
<keyword evidence="5 12" id="KW-0547">Nucleotide-binding</keyword>
<evidence type="ECO:0000259" key="13">
    <source>
        <dbReference type="PROSITE" id="PS50862"/>
    </source>
</evidence>
<dbReference type="STRING" id="1653476.THC_1099"/>
<dbReference type="InterPro" id="IPR036621">
    <property type="entry name" value="Anticodon-bd_dom_sf"/>
</dbReference>
<evidence type="ECO:0000256" key="2">
    <source>
        <dbReference type="ARBA" id="ARBA00011738"/>
    </source>
</evidence>
<dbReference type="RefSeq" id="WP_068514482.1">
    <property type="nucleotide sequence ID" value="NZ_AP014945.1"/>
</dbReference>
<dbReference type="OrthoDB" id="9809052at2"/>
<feature type="domain" description="Aminoacyl-transfer RNA synthetases class-II family profile" evidence="13">
    <location>
        <begin position="33"/>
        <end position="464"/>
    </location>
</feature>
<dbReference type="GO" id="GO:0004827">
    <property type="term" value="F:proline-tRNA ligase activity"/>
    <property type="evidence" value="ECO:0007669"/>
    <property type="project" value="UniProtKB-UniRule"/>
</dbReference>
<dbReference type="InterPro" id="IPR002316">
    <property type="entry name" value="Pro-tRNA-ligase_IIa"/>
</dbReference>